<keyword evidence="4" id="KW-0472">Membrane</keyword>
<keyword evidence="7" id="KW-1185">Reference proteome</keyword>
<dbReference type="EMBL" id="CAWUFR010000491">
    <property type="protein sequence ID" value="CAK6978489.1"/>
    <property type="molecule type" value="Genomic_DNA"/>
</dbReference>
<feature type="compositionally biased region" description="Basic and acidic residues" evidence="5">
    <location>
        <begin position="13"/>
        <end position="27"/>
    </location>
</feature>
<accession>A0AAV1Q4X3</accession>
<dbReference type="SUPFAM" id="SSF46966">
    <property type="entry name" value="Spectrin repeat"/>
    <property type="match status" value="1"/>
</dbReference>
<keyword evidence="3" id="KW-0677">Repeat</keyword>
<feature type="compositionally biased region" description="Polar residues" evidence="5">
    <location>
        <begin position="1"/>
        <end position="10"/>
    </location>
</feature>
<dbReference type="Gene3D" id="1.20.58.60">
    <property type="match status" value="1"/>
</dbReference>
<keyword evidence="2" id="KW-0597">Phosphoprotein</keyword>
<feature type="compositionally biased region" description="Basic and acidic residues" evidence="5">
    <location>
        <begin position="481"/>
        <end position="502"/>
    </location>
</feature>
<sequence>METNGCSQQWKMHRPEFASKTKNERDGGGPQKNVTMAPTSRYLSGRHYVMRKPLFSSEQHISILKKTHPQKHLQMEKHLSVCRTEKDQQYANISLLTRAEKRREKLTPESFSLSHCDLSPHSASTEELGSPLGVADFRGRLSHEELTVSSFPGRRSAQRSLSSSILEAQRPNPPLRPQLTSTVLYPTYTPCSSDSRWGQTDLRLGRGEQGGAGETKLNTCSSVRQSRGRTMSSCQANYWACAIPKALPQSPDRHSVGWDPNKEYQALLDYAYPLRPGQQVSDFEVRGDCPLQTDPNLQDSGIELDPLCSSTNLLGFDYSLSPTWRAREGGLLSVCQRSPEMWEFSKSLDGLPSGAPLLLTHLAGLSSESLVYSTDRDEMKYYSSGSRHHQLHTPSSFTSTAFIHSTSVLPHSSCVGVEVDEEFQLLPERLEEMQLLSIQVREVTAQLGETVTASWESLEPGTTSILSSISLPEKQEAEEEKEVKEQEGSQVIDERNREERIAAETADYGDSEAVRKSPKAWLESVGGGLSQASLKEMEALVEQLCCLTLPDTQRSSQEDQEQSVSLMQRIQIFCSHLGQLIQWLYTVSEKMNLLDAPTMDIESLKSSLAEYQSFQKEVSNHQKLTACVLHSGQLLLTCVNTTSPVLRDTLLLIEKQSRALESHREHFFSSIQAAMDSLAQPSKVEDLDPMGLQRSTL</sequence>
<evidence type="ECO:0000256" key="3">
    <source>
        <dbReference type="ARBA" id="ARBA00022737"/>
    </source>
</evidence>
<evidence type="ECO:0000256" key="2">
    <source>
        <dbReference type="ARBA" id="ARBA00022553"/>
    </source>
</evidence>
<gene>
    <name evidence="6" type="ORF">FSCOSCO3_A029367</name>
</gene>
<evidence type="ECO:0000313" key="7">
    <source>
        <dbReference type="Proteomes" id="UP001314229"/>
    </source>
</evidence>
<feature type="region of interest" description="Disordered" evidence="5">
    <location>
        <begin position="472"/>
        <end position="513"/>
    </location>
</feature>
<feature type="region of interest" description="Disordered" evidence="5">
    <location>
        <begin position="160"/>
        <end position="180"/>
    </location>
</feature>
<feature type="region of interest" description="Disordered" evidence="5">
    <location>
        <begin position="1"/>
        <end position="37"/>
    </location>
</feature>
<dbReference type="AlphaFoldDB" id="A0AAV1Q4X3"/>
<evidence type="ECO:0000313" key="6">
    <source>
        <dbReference type="EMBL" id="CAK6978489.1"/>
    </source>
</evidence>
<organism evidence="6 7">
    <name type="scientific">Scomber scombrus</name>
    <name type="common">Atlantic mackerel</name>
    <name type="synonym">Scomber vernalis</name>
    <dbReference type="NCBI Taxonomy" id="13677"/>
    <lineage>
        <taxon>Eukaryota</taxon>
        <taxon>Metazoa</taxon>
        <taxon>Chordata</taxon>
        <taxon>Craniata</taxon>
        <taxon>Vertebrata</taxon>
        <taxon>Euteleostomi</taxon>
        <taxon>Actinopterygii</taxon>
        <taxon>Neopterygii</taxon>
        <taxon>Teleostei</taxon>
        <taxon>Neoteleostei</taxon>
        <taxon>Acanthomorphata</taxon>
        <taxon>Pelagiaria</taxon>
        <taxon>Scombriformes</taxon>
        <taxon>Scombridae</taxon>
        <taxon>Scomber</taxon>
    </lineage>
</organism>
<comment type="subcellular location">
    <subcellularLocation>
        <location evidence="1">Endomembrane system</location>
    </subcellularLocation>
</comment>
<dbReference type="PANTHER" id="PTHR14514">
    <property type="entry name" value="PKA ANCHORING PROTEIN"/>
    <property type="match status" value="1"/>
</dbReference>
<comment type="caution">
    <text evidence="6">The sequence shown here is derived from an EMBL/GenBank/DDBJ whole genome shotgun (WGS) entry which is preliminary data.</text>
</comment>
<evidence type="ECO:0000256" key="4">
    <source>
        <dbReference type="ARBA" id="ARBA00023136"/>
    </source>
</evidence>
<protein>
    <submittedName>
        <fullName evidence="6">Centrosomal protein of 68 kDa</fullName>
    </submittedName>
</protein>
<dbReference type="PANTHER" id="PTHR14514:SF2">
    <property type="entry name" value="A-KINASE ANCHOR PROTEIN 6"/>
    <property type="match status" value="1"/>
</dbReference>
<evidence type="ECO:0000256" key="1">
    <source>
        <dbReference type="ARBA" id="ARBA00004308"/>
    </source>
</evidence>
<evidence type="ECO:0000256" key="5">
    <source>
        <dbReference type="SAM" id="MobiDB-lite"/>
    </source>
</evidence>
<proteinExistence type="predicted"/>
<name>A0AAV1Q4X3_SCOSC</name>
<reference evidence="6 7" key="1">
    <citation type="submission" date="2024-01" db="EMBL/GenBank/DDBJ databases">
        <authorList>
            <person name="Alioto T."/>
            <person name="Alioto T."/>
            <person name="Gomez Garrido J."/>
        </authorList>
    </citation>
    <scope>NUCLEOTIDE SEQUENCE [LARGE SCALE GENOMIC DNA]</scope>
</reference>
<dbReference type="Proteomes" id="UP001314229">
    <property type="component" value="Unassembled WGS sequence"/>
</dbReference>